<sequence length="76" mass="8276">LQHALTEAGAPKLMTPELIATLCDHAQGNLRALMNLAGELLALAAQREARQIDEQLFFETVAAPTPTQLKVVARKR</sequence>
<accession>T1AF98</accession>
<evidence type="ECO:0000313" key="1">
    <source>
        <dbReference type="EMBL" id="EQD59161.1"/>
    </source>
</evidence>
<reference evidence="1" key="2">
    <citation type="journal article" date="2014" name="ISME J.">
        <title>Microbial stratification in low pH oxic and suboxic macroscopic growths along an acid mine drainage.</title>
        <authorList>
            <person name="Mendez-Garcia C."/>
            <person name="Mesa V."/>
            <person name="Sprenger R.R."/>
            <person name="Richter M."/>
            <person name="Diez M.S."/>
            <person name="Solano J."/>
            <person name="Bargiela R."/>
            <person name="Golyshina O.V."/>
            <person name="Manteca A."/>
            <person name="Ramos J.L."/>
            <person name="Gallego J.R."/>
            <person name="Llorente I."/>
            <person name="Martins Dos Santos V.A."/>
            <person name="Jensen O.N."/>
            <person name="Pelaez A.I."/>
            <person name="Sanchez J."/>
            <person name="Ferrer M."/>
        </authorList>
    </citation>
    <scope>NUCLEOTIDE SEQUENCE</scope>
</reference>
<proteinExistence type="predicted"/>
<dbReference type="AlphaFoldDB" id="T1AF98"/>
<name>T1AF98_9ZZZZ</name>
<protein>
    <submittedName>
        <fullName evidence="1">AAA ATPase</fullName>
    </submittedName>
</protein>
<organism evidence="1">
    <name type="scientific">mine drainage metagenome</name>
    <dbReference type="NCBI Taxonomy" id="410659"/>
    <lineage>
        <taxon>unclassified sequences</taxon>
        <taxon>metagenomes</taxon>
        <taxon>ecological metagenomes</taxon>
    </lineage>
</organism>
<reference evidence="1" key="1">
    <citation type="submission" date="2013-08" db="EMBL/GenBank/DDBJ databases">
        <authorList>
            <person name="Mendez C."/>
            <person name="Richter M."/>
            <person name="Ferrer M."/>
            <person name="Sanchez J."/>
        </authorList>
    </citation>
    <scope>NUCLEOTIDE SEQUENCE</scope>
</reference>
<dbReference type="EMBL" id="AUZY01005412">
    <property type="protein sequence ID" value="EQD59161.1"/>
    <property type="molecule type" value="Genomic_DNA"/>
</dbReference>
<feature type="non-terminal residue" evidence="1">
    <location>
        <position position="1"/>
    </location>
</feature>
<gene>
    <name evidence="1" type="ORF">B1B_08326</name>
</gene>
<comment type="caution">
    <text evidence="1">The sequence shown here is derived from an EMBL/GenBank/DDBJ whole genome shotgun (WGS) entry which is preliminary data.</text>
</comment>